<name>A0AAD2ECE4_9LAMI</name>
<proteinExistence type="predicted"/>
<dbReference type="InterPro" id="IPR044679">
    <property type="entry name" value="PWWP2-like"/>
</dbReference>
<sequence>MTPLFMYLSLKVLAFENTTRTPQVGEYDSCIEKTKLSTSASSKKMGKYARRDDAIVHALELASACIRKDHRYFSSQGNKQSRSFRTPNDLKDVRMRIAGRIVEIVPDGCLVPWKWDGKALQIFGNFKRILMITDVNIMKIGSSFWSHVPGKAGCGHIPWARVEGGHTELKGLFFESFDEWEFVGHRWLMTDTMARRKK</sequence>
<organism evidence="1 2">
    <name type="scientific">Fraxinus pennsylvanica</name>
    <dbReference type="NCBI Taxonomy" id="56036"/>
    <lineage>
        <taxon>Eukaryota</taxon>
        <taxon>Viridiplantae</taxon>
        <taxon>Streptophyta</taxon>
        <taxon>Embryophyta</taxon>
        <taxon>Tracheophyta</taxon>
        <taxon>Spermatophyta</taxon>
        <taxon>Magnoliopsida</taxon>
        <taxon>eudicotyledons</taxon>
        <taxon>Gunneridae</taxon>
        <taxon>Pentapetalae</taxon>
        <taxon>asterids</taxon>
        <taxon>lamiids</taxon>
        <taxon>Lamiales</taxon>
        <taxon>Oleaceae</taxon>
        <taxon>Oleeae</taxon>
        <taxon>Fraxinus</taxon>
    </lineage>
</organism>
<evidence type="ECO:0000313" key="1">
    <source>
        <dbReference type="EMBL" id="CAI9786702.1"/>
    </source>
</evidence>
<dbReference type="PANTHER" id="PTHR33697:SF1">
    <property type="entry name" value="TUDOR_PWWP_MBT SUPERFAMILY PROTEIN"/>
    <property type="match status" value="1"/>
</dbReference>
<dbReference type="Proteomes" id="UP000834106">
    <property type="component" value="Chromosome 22"/>
</dbReference>
<reference evidence="1" key="1">
    <citation type="submission" date="2023-05" db="EMBL/GenBank/DDBJ databases">
        <authorList>
            <person name="Huff M."/>
        </authorList>
    </citation>
    <scope>NUCLEOTIDE SEQUENCE</scope>
</reference>
<gene>
    <name evidence="1" type="ORF">FPE_LOCUS34132</name>
</gene>
<dbReference type="EMBL" id="OU503057">
    <property type="protein sequence ID" value="CAI9786702.1"/>
    <property type="molecule type" value="Genomic_DNA"/>
</dbReference>
<dbReference type="AlphaFoldDB" id="A0AAD2ECE4"/>
<protein>
    <submittedName>
        <fullName evidence="1">Uncharacterized protein</fullName>
    </submittedName>
</protein>
<dbReference type="PANTHER" id="PTHR33697">
    <property type="entry name" value="T17B22.17 PROTEIN-RELATED"/>
    <property type="match status" value="1"/>
</dbReference>
<keyword evidence="2" id="KW-1185">Reference proteome</keyword>
<evidence type="ECO:0000313" key="2">
    <source>
        <dbReference type="Proteomes" id="UP000834106"/>
    </source>
</evidence>
<accession>A0AAD2ECE4</accession>